<accession>D2R2Y1</accession>
<dbReference type="STRING" id="530564.Psta_4061"/>
<dbReference type="eggNOG" id="COG2849">
    <property type="taxonomic scope" value="Bacteria"/>
</dbReference>
<evidence type="ECO:0000256" key="1">
    <source>
        <dbReference type="SAM" id="MobiDB-lite"/>
    </source>
</evidence>
<dbReference type="PANTHER" id="PTHR33706">
    <property type="entry name" value="MORN VARIANT REPEAT PROTEIN"/>
    <property type="match status" value="1"/>
</dbReference>
<dbReference type="PANTHER" id="PTHR33706:SF1">
    <property type="entry name" value="TPR REPEAT PROTEIN"/>
    <property type="match status" value="1"/>
</dbReference>
<evidence type="ECO:0000313" key="4">
    <source>
        <dbReference type="Proteomes" id="UP000001887"/>
    </source>
</evidence>
<keyword evidence="2" id="KW-0732">Signal</keyword>
<evidence type="ECO:0008006" key="5">
    <source>
        <dbReference type="Google" id="ProtNLM"/>
    </source>
</evidence>
<keyword evidence="4" id="KW-1185">Reference proteome</keyword>
<dbReference type="Gene3D" id="3.90.930.1">
    <property type="match status" value="1"/>
</dbReference>
<sequence length="474" mass="52729" precursor="true">MKFTFRHWRWSLPVYAAAICLSNTVRADAEAPTVELAQPIGSVSTPVTASVSDEEPTPAAPIAESSEPITPVAPEVQLQPAPVAAAEPATLTPAKIEAEPAASQPASPVVSEAVGNSVLARRQIEPETTLEEEEGLEVVEERYPTGQVRVQRQMTQDAEGNYVPHGVWREFDVKGRLIVEGRYNMSERQGPWRRFYRGDEAPIFQTSPFKEFTGPFISQVSFHEGQMNGKWIITDARQRKASEIEFSEGQRHGKATFYYPNGVIMTQANYDHGRVDGDVFKWAPNSTIVAKEVYQSGRKIAPKLEMFDAQHKKQQITYLHAPLVVKSPDDWTTCSLAVFEARGQDERHGPFTIWHPNGQIARQGEYRFNLPVGKISFWYVNGQKQMEGEYVDGKQEGPWTWWHPNGIKSISGEYKDGNPVARWSWWKDDGKLAQKADLSSGGVQAAAPSPVITGEEPAAESANLELNGLSPTIR</sequence>
<feature type="signal peptide" evidence="2">
    <location>
        <begin position="1"/>
        <end position="27"/>
    </location>
</feature>
<evidence type="ECO:0000313" key="3">
    <source>
        <dbReference type="EMBL" id="ADB18714.1"/>
    </source>
</evidence>
<name>D2R2Y1_PIRSD</name>
<evidence type="ECO:0000256" key="2">
    <source>
        <dbReference type="SAM" id="SignalP"/>
    </source>
</evidence>
<feature type="region of interest" description="Disordered" evidence="1">
    <location>
        <begin position="45"/>
        <end position="68"/>
    </location>
</feature>
<organism evidence="3 4">
    <name type="scientific">Pirellula staleyi (strain ATCC 27377 / DSM 6068 / ICPB 4128)</name>
    <name type="common">Pirella staleyi</name>
    <dbReference type="NCBI Taxonomy" id="530564"/>
    <lineage>
        <taxon>Bacteria</taxon>
        <taxon>Pseudomonadati</taxon>
        <taxon>Planctomycetota</taxon>
        <taxon>Planctomycetia</taxon>
        <taxon>Pirellulales</taxon>
        <taxon>Pirellulaceae</taxon>
        <taxon>Pirellula</taxon>
    </lineage>
</organism>
<reference evidence="3 4" key="1">
    <citation type="journal article" date="2009" name="Stand. Genomic Sci.">
        <title>Complete genome sequence of Pirellula staleyi type strain (ATCC 27377).</title>
        <authorList>
            <person name="Clum A."/>
            <person name="Tindall B.J."/>
            <person name="Sikorski J."/>
            <person name="Ivanova N."/>
            <person name="Mavrommatis K."/>
            <person name="Lucas S."/>
            <person name="Glavina del Rio T."/>
            <person name="Nolan M."/>
            <person name="Chen F."/>
            <person name="Tice H."/>
            <person name="Pitluck S."/>
            <person name="Cheng J.F."/>
            <person name="Chertkov O."/>
            <person name="Brettin T."/>
            <person name="Han C."/>
            <person name="Detter J.C."/>
            <person name="Kuske C."/>
            <person name="Bruce D."/>
            <person name="Goodwin L."/>
            <person name="Ovchinikova G."/>
            <person name="Pati A."/>
            <person name="Mikhailova N."/>
            <person name="Chen A."/>
            <person name="Palaniappan K."/>
            <person name="Land M."/>
            <person name="Hauser L."/>
            <person name="Chang Y.J."/>
            <person name="Jeffries C.D."/>
            <person name="Chain P."/>
            <person name="Rohde M."/>
            <person name="Goker M."/>
            <person name="Bristow J."/>
            <person name="Eisen J.A."/>
            <person name="Markowitz V."/>
            <person name="Hugenholtz P."/>
            <person name="Kyrpides N.C."/>
            <person name="Klenk H.P."/>
            <person name="Lapidus A."/>
        </authorList>
    </citation>
    <scope>NUCLEOTIDE SEQUENCE [LARGE SCALE GENOMIC DNA]</scope>
    <source>
        <strain evidence="4">ATCC 27377 / DSM 6068 / ICPB 4128</strain>
    </source>
</reference>
<gene>
    <name evidence="3" type="ordered locus">Psta_4061</name>
</gene>
<dbReference type="InterPro" id="IPR011652">
    <property type="entry name" value="MORN_2"/>
</dbReference>
<feature type="region of interest" description="Disordered" evidence="1">
    <location>
        <begin position="437"/>
        <end position="474"/>
    </location>
</feature>
<dbReference type="SUPFAM" id="SSF82185">
    <property type="entry name" value="Histone H3 K4-specific methyltransferase SET7/9 N-terminal domain"/>
    <property type="match status" value="2"/>
</dbReference>
<dbReference type="HOGENOM" id="CLU_575992_0_0_0"/>
<dbReference type="AlphaFoldDB" id="D2R2Y1"/>
<dbReference type="Proteomes" id="UP000001887">
    <property type="component" value="Chromosome"/>
</dbReference>
<dbReference type="Gene3D" id="2.20.110.10">
    <property type="entry name" value="Histone H3 K4-specific methyltransferase SET7/9 N-terminal domain"/>
    <property type="match status" value="1"/>
</dbReference>
<feature type="chain" id="PRO_5003034518" description="MORN variant repeat protein" evidence="2">
    <location>
        <begin position="28"/>
        <end position="474"/>
    </location>
</feature>
<protein>
    <recommendedName>
        <fullName evidence="5">MORN variant repeat protein</fullName>
    </recommendedName>
</protein>
<dbReference type="Pfam" id="PF07661">
    <property type="entry name" value="MORN_2"/>
    <property type="match status" value="3"/>
</dbReference>
<proteinExistence type="predicted"/>
<dbReference type="OrthoDB" id="247660at2"/>
<dbReference type="KEGG" id="psl:Psta_4061"/>
<dbReference type="EMBL" id="CP001848">
    <property type="protein sequence ID" value="ADB18714.1"/>
    <property type="molecule type" value="Genomic_DNA"/>
</dbReference>